<dbReference type="Proteomes" id="UP000589626">
    <property type="component" value="Unassembled WGS sequence"/>
</dbReference>
<dbReference type="CDD" id="cd13399">
    <property type="entry name" value="Slt35-like"/>
    <property type="match status" value="1"/>
</dbReference>
<dbReference type="InterPro" id="IPR031304">
    <property type="entry name" value="SLT_2"/>
</dbReference>
<dbReference type="GO" id="GO:0008933">
    <property type="term" value="F:peptidoglycan lytic transglycosylase activity"/>
    <property type="evidence" value="ECO:0007669"/>
    <property type="project" value="TreeGrafter"/>
</dbReference>
<feature type="region of interest" description="Disordered" evidence="1">
    <location>
        <begin position="267"/>
        <end position="372"/>
    </location>
</feature>
<evidence type="ECO:0000256" key="2">
    <source>
        <dbReference type="SAM" id="SignalP"/>
    </source>
</evidence>
<keyword evidence="5" id="KW-1185">Reference proteome</keyword>
<feature type="domain" description="Transglycosylase SLT" evidence="3">
    <location>
        <begin position="179"/>
        <end position="225"/>
    </location>
</feature>
<comment type="caution">
    <text evidence="4">The sequence shown here is derived from an EMBL/GenBank/DDBJ whole genome shotgun (WGS) entry which is preliminary data.</text>
</comment>
<dbReference type="GO" id="GO:0009253">
    <property type="term" value="P:peptidoglycan catabolic process"/>
    <property type="evidence" value="ECO:0007669"/>
    <property type="project" value="TreeGrafter"/>
</dbReference>
<dbReference type="RefSeq" id="WP_183592723.1">
    <property type="nucleotide sequence ID" value="NZ_JACHWR010000002.1"/>
</dbReference>
<feature type="signal peptide" evidence="2">
    <location>
        <begin position="1"/>
        <end position="33"/>
    </location>
</feature>
<dbReference type="InterPro" id="IPR023346">
    <property type="entry name" value="Lysozyme-like_dom_sf"/>
</dbReference>
<dbReference type="AlphaFoldDB" id="A0A7W4Z2E8"/>
<keyword evidence="2" id="KW-0732">Signal</keyword>
<dbReference type="Pfam" id="PF13406">
    <property type="entry name" value="SLT_2"/>
    <property type="match status" value="1"/>
</dbReference>
<evidence type="ECO:0000256" key="1">
    <source>
        <dbReference type="SAM" id="MobiDB-lite"/>
    </source>
</evidence>
<dbReference type="Gene3D" id="1.10.530.10">
    <property type="match status" value="1"/>
</dbReference>
<accession>A0A7W4Z2E8</accession>
<dbReference type="EMBL" id="JACHWR010000002">
    <property type="protein sequence ID" value="MBB3042796.1"/>
    <property type="molecule type" value="Genomic_DNA"/>
</dbReference>
<feature type="chain" id="PRO_5039358822" evidence="2">
    <location>
        <begin position="34"/>
        <end position="420"/>
    </location>
</feature>
<evidence type="ECO:0000313" key="5">
    <source>
        <dbReference type="Proteomes" id="UP000589626"/>
    </source>
</evidence>
<dbReference type="SUPFAM" id="SSF53955">
    <property type="entry name" value="Lysozyme-like"/>
    <property type="match status" value="1"/>
</dbReference>
<proteinExistence type="predicted"/>
<organism evidence="4 5">
    <name type="scientific">Nocardioides soli</name>
    <dbReference type="NCBI Taxonomy" id="1036020"/>
    <lineage>
        <taxon>Bacteria</taxon>
        <taxon>Bacillati</taxon>
        <taxon>Actinomycetota</taxon>
        <taxon>Actinomycetes</taxon>
        <taxon>Propionibacteriales</taxon>
        <taxon>Nocardioidaceae</taxon>
        <taxon>Nocardioides</taxon>
    </lineage>
</organism>
<evidence type="ECO:0000313" key="4">
    <source>
        <dbReference type="EMBL" id="MBB3042796.1"/>
    </source>
</evidence>
<dbReference type="PANTHER" id="PTHR30163">
    <property type="entry name" value="MEMBRANE-BOUND LYTIC MUREIN TRANSGLYCOSYLASE B"/>
    <property type="match status" value="1"/>
</dbReference>
<reference evidence="4 5" key="1">
    <citation type="submission" date="2020-08" db="EMBL/GenBank/DDBJ databases">
        <title>Sequencing the genomes of 1000 actinobacteria strains.</title>
        <authorList>
            <person name="Klenk H.-P."/>
        </authorList>
    </citation>
    <scope>NUCLEOTIDE SEQUENCE [LARGE SCALE GENOMIC DNA]</scope>
    <source>
        <strain evidence="4 5">DSM 105498</strain>
    </source>
</reference>
<feature type="compositionally biased region" description="Basic and acidic residues" evidence="1">
    <location>
        <begin position="284"/>
        <end position="314"/>
    </location>
</feature>
<sequence>MSKSGSTSRFGRGQKAIALVPLALLSAAWTASLATTGTGTALADATTDPALPDGTSLPAEAIEEPASVSAASGGVAPGVVGNAARVVATASTSGIPAAALAAYQRAETVINSADPGCHLTWQLVAAIGRVESNHGRHGGNTLDAQGVARPGIFGPPLNGGDGTSRISDTDAGQFDSDAVWDRAVGPMQFIPSTWSVVGVDADGDGQRNPQDIDDAALATAVYLCSGDDDLGTTAGQQAAVYRYNHSQPYVDLVLSIMEAYLDGEFTSVPNGVTSAGYVVPPLPDRPDRGDKPDQGHQGKGDNGKGKGKDGRDDDQGSSEPTDPAQTPTKSPTQQPTQQPTQPTTPQQPPSSTPAKPADPPKAPVPLPTLTLPPLPSTSVAPVDQLLSHAQALIQCGPRPLGDGYLPGTSAFSECVYAYTH</sequence>
<dbReference type="InterPro" id="IPR043426">
    <property type="entry name" value="MltB-like"/>
</dbReference>
<name>A0A7W4Z2E8_9ACTN</name>
<protein>
    <submittedName>
        <fullName evidence="4">Membrane-bound lytic murein transglycosylase B</fullName>
    </submittedName>
</protein>
<feature type="compositionally biased region" description="Low complexity" evidence="1">
    <location>
        <begin position="323"/>
        <end position="344"/>
    </location>
</feature>
<feature type="compositionally biased region" description="Pro residues" evidence="1">
    <location>
        <begin position="345"/>
        <end position="372"/>
    </location>
</feature>
<dbReference type="PANTHER" id="PTHR30163:SF8">
    <property type="entry name" value="LYTIC MUREIN TRANSGLYCOSYLASE"/>
    <property type="match status" value="1"/>
</dbReference>
<gene>
    <name evidence="4" type="ORF">FHU40_002614</name>
</gene>
<evidence type="ECO:0000259" key="3">
    <source>
        <dbReference type="Pfam" id="PF13406"/>
    </source>
</evidence>